<gene>
    <name evidence="2" type="primary">strE</name>
    <name evidence="2" type="ORF">DSM104329_05130</name>
</gene>
<dbReference type="CDD" id="cd08946">
    <property type="entry name" value="SDR_e"/>
    <property type="match status" value="1"/>
</dbReference>
<dbReference type="Pfam" id="PF01370">
    <property type="entry name" value="Epimerase"/>
    <property type="match status" value="1"/>
</dbReference>
<keyword evidence="2" id="KW-0456">Lyase</keyword>
<dbReference type="InterPro" id="IPR036291">
    <property type="entry name" value="NAD(P)-bd_dom_sf"/>
</dbReference>
<evidence type="ECO:0000259" key="1">
    <source>
        <dbReference type="Pfam" id="PF01370"/>
    </source>
</evidence>
<dbReference type="RefSeq" id="WP_259312717.1">
    <property type="nucleotide sequence ID" value="NZ_CP087164.1"/>
</dbReference>
<accession>A0A9E7C2M1</accession>
<sequence length="291" mass="30448">MRILLTGATGLIGREVVRLAPAGWEIVAAARRPVPGLETAEADLAAPGFAAALPVAVDAIVHLAQAREYRDFPACAPGVIAVNVAATAELLDHAARCGAGQFLLASTATVYRPGTTDGPPLREDGPVRCRSIYSSSKRSAELLAGPYAALFGVRALRIFTTYGAVRDERLVSDLIDRVEHGRAVEVQGERGLVTSPIHASDVARAVIAAVQRPPERGELDVVNVGGPQALGIADMARAIGRVLGREPRLEARPGEPPAFAADRGKCVAQLAVPEPVAFEEGLARELVGSRA</sequence>
<dbReference type="PANTHER" id="PTHR43245">
    <property type="entry name" value="BIFUNCTIONAL POLYMYXIN RESISTANCE PROTEIN ARNA"/>
    <property type="match status" value="1"/>
</dbReference>
<organism evidence="2 3">
    <name type="scientific">Capillimicrobium parvum</name>
    <dbReference type="NCBI Taxonomy" id="2884022"/>
    <lineage>
        <taxon>Bacteria</taxon>
        <taxon>Bacillati</taxon>
        <taxon>Actinomycetota</taxon>
        <taxon>Thermoleophilia</taxon>
        <taxon>Solirubrobacterales</taxon>
        <taxon>Capillimicrobiaceae</taxon>
        <taxon>Capillimicrobium</taxon>
    </lineage>
</organism>
<dbReference type="EMBL" id="CP087164">
    <property type="protein sequence ID" value="UGS38700.1"/>
    <property type="molecule type" value="Genomic_DNA"/>
</dbReference>
<evidence type="ECO:0000313" key="2">
    <source>
        <dbReference type="EMBL" id="UGS38700.1"/>
    </source>
</evidence>
<dbReference type="AlphaFoldDB" id="A0A9E7C2M1"/>
<reference evidence="2" key="1">
    <citation type="journal article" date="2022" name="Int. J. Syst. Evol. Microbiol.">
        <title>Pseudomonas aegrilactucae sp. nov. and Pseudomonas morbosilactucae sp. nov., pathogens causing bacterial rot of lettuce in Japan.</title>
        <authorList>
            <person name="Sawada H."/>
            <person name="Fujikawa T."/>
            <person name="Satou M."/>
        </authorList>
    </citation>
    <scope>NUCLEOTIDE SEQUENCE</scope>
    <source>
        <strain evidence="2">0166_1</strain>
    </source>
</reference>
<keyword evidence="3" id="KW-1185">Reference proteome</keyword>
<dbReference type="EC" id="4.2.1.46" evidence="2"/>
<dbReference type="Gene3D" id="3.40.50.720">
    <property type="entry name" value="NAD(P)-binding Rossmann-like Domain"/>
    <property type="match status" value="1"/>
</dbReference>
<feature type="domain" description="NAD-dependent epimerase/dehydratase" evidence="1">
    <location>
        <begin position="3"/>
        <end position="225"/>
    </location>
</feature>
<dbReference type="SUPFAM" id="SSF51735">
    <property type="entry name" value="NAD(P)-binding Rossmann-fold domains"/>
    <property type="match status" value="1"/>
</dbReference>
<dbReference type="GO" id="GO:0008460">
    <property type="term" value="F:dTDP-glucose 4,6-dehydratase activity"/>
    <property type="evidence" value="ECO:0007669"/>
    <property type="project" value="UniProtKB-EC"/>
</dbReference>
<name>A0A9E7C2M1_9ACTN</name>
<dbReference type="InterPro" id="IPR001509">
    <property type="entry name" value="Epimerase_deHydtase"/>
</dbReference>
<proteinExistence type="predicted"/>
<evidence type="ECO:0000313" key="3">
    <source>
        <dbReference type="Proteomes" id="UP001162834"/>
    </source>
</evidence>
<dbReference type="KEGG" id="sbae:DSM104329_05130"/>
<dbReference type="Proteomes" id="UP001162834">
    <property type="component" value="Chromosome"/>
</dbReference>
<dbReference type="InterPro" id="IPR050177">
    <property type="entry name" value="Lipid_A_modif_metabolic_enz"/>
</dbReference>
<protein>
    <submittedName>
        <fullName evidence="2">dTDP-glucose 4,6-dehydratase</fullName>
        <ecNumber evidence="2">4.2.1.46</ecNumber>
    </submittedName>
</protein>